<reference evidence="2" key="1">
    <citation type="submission" date="2020-12" db="EMBL/GenBank/DDBJ databases">
        <authorList>
            <person name="Iha C."/>
        </authorList>
    </citation>
    <scope>NUCLEOTIDE SEQUENCE</scope>
</reference>
<dbReference type="InterPro" id="IPR011009">
    <property type="entry name" value="Kinase-like_dom_sf"/>
</dbReference>
<dbReference type="GO" id="GO:0004674">
    <property type="term" value="F:protein serine/threonine kinase activity"/>
    <property type="evidence" value="ECO:0007669"/>
    <property type="project" value="TreeGrafter"/>
</dbReference>
<name>A0A8S1IYL7_9CHLO</name>
<dbReference type="InterPro" id="IPR001245">
    <property type="entry name" value="Ser-Thr/Tyr_kinase_cat_dom"/>
</dbReference>
<dbReference type="OrthoDB" id="1335080at2759"/>
<dbReference type="SMART" id="SM00219">
    <property type="entry name" value="TyrKc"/>
    <property type="match status" value="1"/>
</dbReference>
<dbReference type="EMBL" id="CAJHUC010000910">
    <property type="protein sequence ID" value="CAD7698903.1"/>
    <property type="molecule type" value="Genomic_DNA"/>
</dbReference>
<sequence length="473" mass="52978">MRACIHLDPNERPKIGEVCEWLWNIPYHWSNEGVPVAELHRLIDDVGELLPSVRYNKRILRLLQSQMKSMKGLQDVPLEKSRVAWSDLKAGLESGKALIEEHIRAFDICNFYTVDELKLLVEDLCNQLHDATGTLDAQDGINIDSFVPEWDILRDREDLEACLRFVVLGEQFASVEHGWIDVKTGHETGMLDVGALREDDILPALRGAKRIATGNRSYLYEVEWRGSMVAVKQLKGDAVEDLVRLSIEATFGAFPDNKHIIKVHALCMPGRLLAMELASGNLKDWYKTHPRVSWETKIVMLHQASLNLAHLHGRDERPIHRDVRTSNFLVCGGPQQELPLVKLGGLGTATPQNTGVKIAVKMQPEAILYCAPEIHRWEPHSQSSDVFSFGVVMCELAAQRTPTWGVKGGNSVSAERKESGELPCRLPTDCPQPLRDLINLCLSAKPSRQPSMKDVEGRLAICCESLCKPGTEN</sequence>
<accession>A0A8S1IYL7</accession>
<feature type="domain" description="Protein kinase" evidence="1">
    <location>
        <begin position="205"/>
        <end position="461"/>
    </location>
</feature>
<dbReference type="AlphaFoldDB" id="A0A8S1IYL7"/>
<dbReference type="InterPro" id="IPR000719">
    <property type="entry name" value="Prot_kinase_dom"/>
</dbReference>
<comment type="caution">
    <text evidence="2">The sequence shown here is derived from an EMBL/GenBank/DDBJ whole genome shotgun (WGS) entry which is preliminary data.</text>
</comment>
<dbReference type="Gene3D" id="1.10.510.10">
    <property type="entry name" value="Transferase(Phosphotransferase) domain 1"/>
    <property type="match status" value="1"/>
</dbReference>
<keyword evidence="3" id="KW-1185">Reference proteome</keyword>
<dbReference type="InterPro" id="IPR020635">
    <property type="entry name" value="Tyr_kinase_cat_dom"/>
</dbReference>
<dbReference type="PROSITE" id="PS50011">
    <property type="entry name" value="PROTEIN_KINASE_DOM"/>
    <property type="match status" value="1"/>
</dbReference>
<dbReference type="SUPFAM" id="SSF56112">
    <property type="entry name" value="Protein kinase-like (PK-like)"/>
    <property type="match status" value="1"/>
</dbReference>
<evidence type="ECO:0000313" key="2">
    <source>
        <dbReference type="EMBL" id="CAD7698903.1"/>
    </source>
</evidence>
<organism evidence="2 3">
    <name type="scientific">Ostreobium quekettii</name>
    <dbReference type="NCBI Taxonomy" id="121088"/>
    <lineage>
        <taxon>Eukaryota</taxon>
        <taxon>Viridiplantae</taxon>
        <taxon>Chlorophyta</taxon>
        <taxon>core chlorophytes</taxon>
        <taxon>Ulvophyceae</taxon>
        <taxon>TCBD clade</taxon>
        <taxon>Bryopsidales</taxon>
        <taxon>Ostreobineae</taxon>
        <taxon>Ostreobiaceae</taxon>
        <taxon>Ostreobium</taxon>
    </lineage>
</organism>
<evidence type="ECO:0000259" key="1">
    <source>
        <dbReference type="PROSITE" id="PS50011"/>
    </source>
</evidence>
<gene>
    <name evidence="2" type="ORF">OSTQU699_LOCUS4262</name>
</gene>
<dbReference type="Pfam" id="PF07714">
    <property type="entry name" value="PK_Tyr_Ser-Thr"/>
    <property type="match status" value="1"/>
</dbReference>
<dbReference type="Proteomes" id="UP000708148">
    <property type="component" value="Unassembled WGS sequence"/>
</dbReference>
<evidence type="ECO:0000313" key="3">
    <source>
        <dbReference type="Proteomes" id="UP000708148"/>
    </source>
</evidence>
<protein>
    <recommendedName>
        <fullName evidence="1">Protein kinase domain-containing protein</fullName>
    </recommendedName>
</protein>
<proteinExistence type="predicted"/>
<dbReference type="PANTHER" id="PTHR44329">
    <property type="entry name" value="SERINE/THREONINE-PROTEIN KINASE TNNI3K-RELATED"/>
    <property type="match status" value="1"/>
</dbReference>
<dbReference type="InterPro" id="IPR051681">
    <property type="entry name" value="Ser/Thr_Kinases-Pseudokinases"/>
</dbReference>
<dbReference type="GO" id="GO:0004713">
    <property type="term" value="F:protein tyrosine kinase activity"/>
    <property type="evidence" value="ECO:0007669"/>
    <property type="project" value="InterPro"/>
</dbReference>
<dbReference type="GO" id="GO:0005524">
    <property type="term" value="F:ATP binding"/>
    <property type="evidence" value="ECO:0007669"/>
    <property type="project" value="InterPro"/>
</dbReference>